<name>A0AAJ2NK10_ALKPS</name>
<keyword evidence="2 5" id="KW-0812">Transmembrane</keyword>
<proteinExistence type="predicted"/>
<comment type="subcellular location">
    <subcellularLocation>
        <location evidence="1">Membrane</location>
        <topology evidence="1">Multi-pass membrane protein</topology>
    </subcellularLocation>
</comment>
<evidence type="ECO:0000259" key="6">
    <source>
        <dbReference type="Pfam" id="PF06271"/>
    </source>
</evidence>
<dbReference type="EMBL" id="JAWJAY010000001">
    <property type="protein sequence ID" value="MDV2883879.1"/>
    <property type="molecule type" value="Genomic_DNA"/>
</dbReference>
<dbReference type="RefSeq" id="WP_075683614.1">
    <property type="nucleotide sequence ID" value="NZ_CP144224.1"/>
</dbReference>
<reference evidence="7" key="1">
    <citation type="submission" date="2023-10" db="EMBL/GenBank/DDBJ databases">
        <title>Screening of Alkalihalophilus pseudofirmusBZ-TG-HK211 and Its Alleviation of Salt Stress on Rapeseed Growth.</title>
        <authorList>
            <person name="Zhao B."/>
            <person name="Guo T."/>
        </authorList>
    </citation>
    <scope>NUCLEOTIDE SEQUENCE</scope>
    <source>
        <strain evidence="7">BZ-TG-HK211</strain>
    </source>
</reference>
<protein>
    <submittedName>
        <fullName evidence="7">RDD family protein</fullName>
    </submittedName>
</protein>
<evidence type="ECO:0000313" key="8">
    <source>
        <dbReference type="Proteomes" id="UP001285636"/>
    </source>
</evidence>
<organism evidence="7 8">
    <name type="scientific">Alkalihalophilus pseudofirmus</name>
    <name type="common">Bacillus pseudofirmus</name>
    <dbReference type="NCBI Taxonomy" id="79885"/>
    <lineage>
        <taxon>Bacteria</taxon>
        <taxon>Bacillati</taxon>
        <taxon>Bacillota</taxon>
        <taxon>Bacilli</taxon>
        <taxon>Bacillales</taxon>
        <taxon>Bacillaceae</taxon>
        <taxon>Alkalihalophilus</taxon>
    </lineage>
</organism>
<feature type="transmembrane region" description="Helical" evidence="5">
    <location>
        <begin position="70"/>
        <end position="93"/>
    </location>
</feature>
<keyword evidence="4 5" id="KW-0472">Membrane</keyword>
<dbReference type="InterPro" id="IPR010432">
    <property type="entry name" value="RDD"/>
</dbReference>
<evidence type="ECO:0000256" key="2">
    <source>
        <dbReference type="ARBA" id="ARBA00022692"/>
    </source>
</evidence>
<dbReference type="GO" id="GO:0016020">
    <property type="term" value="C:membrane"/>
    <property type="evidence" value="ECO:0007669"/>
    <property type="project" value="UniProtKB-SubCell"/>
</dbReference>
<feature type="transmembrane region" description="Helical" evidence="5">
    <location>
        <begin position="29"/>
        <end position="50"/>
    </location>
</feature>
<dbReference type="AlphaFoldDB" id="A0AAJ2NK10"/>
<sequence>MGIDWKARLLNKDELASGWYRILAGFYDFLFLSVVLLLASAGTTSWLMVISESPHYDAEGFSRYLYQNEFHLLLINWGILAVIFIVVHFLYVFRAGRSFGMMIVDLHVYNEEAEKPSRLQLLSREFLKYILFPFVIITFFKKERPLYERITKTYLVK</sequence>
<evidence type="ECO:0000256" key="3">
    <source>
        <dbReference type="ARBA" id="ARBA00022989"/>
    </source>
</evidence>
<feature type="domain" description="RDD" evidence="6">
    <location>
        <begin position="16"/>
        <end position="140"/>
    </location>
</feature>
<comment type="caution">
    <text evidence="7">The sequence shown here is derived from an EMBL/GenBank/DDBJ whole genome shotgun (WGS) entry which is preliminary data.</text>
</comment>
<keyword evidence="3 5" id="KW-1133">Transmembrane helix</keyword>
<evidence type="ECO:0000256" key="5">
    <source>
        <dbReference type="SAM" id="Phobius"/>
    </source>
</evidence>
<evidence type="ECO:0000313" key="7">
    <source>
        <dbReference type="EMBL" id="MDV2883879.1"/>
    </source>
</evidence>
<accession>A0AAJ2NK10</accession>
<evidence type="ECO:0000256" key="1">
    <source>
        <dbReference type="ARBA" id="ARBA00004141"/>
    </source>
</evidence>
<dbReference type="Pfam" id="PF06271">
    <property type="entry name" value="RDD"/>
    <property type="match status" value="1"/>
</dbReference>
<dbReference type="Proteomes" id="UP001285636">
    <property type="component" value="Unassembled WGS sequence"/>
</dbReference>
<gene>
    <name evidence="7" type="ORF">RYX45_01710</name>
</gene>
<evidence type="ECO:0000256" key="4">
    <source>
        <dbReference type="ARBA" id="ARBA00023136"/>
    </source>
</evidence>